<evidence type="ECO:0000313" key="1">
    <source>
        <dbReference type="EMBL" id="SPD86042.1"/>
    </source>
</evidence>
<dbReference type="KEGG" id="mgg:MPLG2_1006"/>
<evidence type="ECO:0000313" key="2">
    <source>
        <dbReference type="Proteomes" id="UP000238164"/>
    </source>
</evidence>
<dbReference type="EMBL" id="LT985188">
    <property type="protein sequence ID" value="SPD86042.1"/>
    <property type="molecule type" value="Genomic_DNA"/>
</dbReference>
<gene>
    <name evidence="1" type="ORF">MPLG2_1006</name>
</gene>
<dbReference type="AlphaFoldDB" id="A0A2N9JD29"/>
<dbReference type="RefSeq" id="WP_105185124.1">
    <property type="nucleotide sequence ID" value="NZ_BAAAGO010000015.1"/>
</dbReference>
<proteinExistence type="predicted"/>
<keyword evidence="2" id="KW-1185">Reference proteome</keyword>
<organism evidence="1 2">
    <name type="scientific">Micropruina glycogenica</name>
    <dbReference type="NCBI Taxonomy" id="75385"/>
    <lineage>
        <taxon>Bacteria</taxon>
        <taxon>Bacillati</taxon>
        <taxon>Actinomycetota</taxon>
        <taxon>Actinomycetes</taxon>
        <taxon>Propionibacteriales</taxon>
        <taxon>Nocardioidaceae</taxon>
        <taxon>Micropruina</taxon>
    </lineage>
</organism>
<name>A0A2N9JD29_9ACTN</name>
<reference evidence="1 2" key="1">
    <citation type="submission" date="2018-02" db="EMBL/GenBank/DDBJ databases">
        <authorList>
            <person name="Cohen D.B."/>
            <person name="Kent A.D."/>
        </authorList>
    </citation>
    <scope>NUCLEOTIDE SEQUENCE [LARGE SCALE GENOMIC DNA]</scope>
    <source>
        <strain evidence="1">1</strain>
    </source>
</reference>
<accession>A0A2N9JD29</accession>
<protein>
    <submittedName>
        <fullName evidence="1">Uncharacterized protein</fullName>
    </submittedName>
</protein>
<sequence length="196" mass="21549">MIESSTVLDTVDNLLQRSGMRRVPVTKATTYLARVFESSDALVGLAAFETSSELADQWTDAEEALTRFASSHLDAQDPKAWDLYLVLITGDRSMSNEEALERARIDTRRARKLTVAAGDRQGDTVLGAFVRRQIAGLLPIPEIERGRVEDPVEEVAIAFGPTSPIPSLVRAYTSGEPLMAELHHWITGEQNGGLDR</sequence>
<dbReference type="Proteomes" id="UP000238164">
    <property type="component" value="Chromosome 1"/>
</dbReference>